<organism evidence="1 2">
    <name type="scientific">Ochrobactrum quorumnocens</name>
    <dbReference type="NCBI Taxonomy" id="271865"/>
    <lineage>
        <taxon>Bacteria</taxon>
        <taxon>Pseudomonadati</taxon>
        <taxon>Pseudomonadota</taxon>
        <taxon>Alphaproteobacteria</taxon>
        <taxon>Hyphomicrobiales</taxon>
        <taxon>Brucellaceae</taxon>
        <taxon>Brucella/Ochrobactrum group</taxon>
        <taxon>Ochrobactrum</taxon>
    </lineage>
</organism>
<dbReference type="Proteomes" id="UP000215256">
    <property type="component" value="Chromosome 1"/>
</dbReference>
<dbReference type="AlphaFoldDB" id="A0A248UIT8"/>
<evidence type="ECO:0000313" key="1">
    <source>
        <dbReference type="EMBL" id="ASV86522.1"/>
    </source>
</evidence>
<dbReference type="KEGG" id="och:CES85_1167"/>
<sequence length="43" mass="4921">MELIPGNGKGFIGQRHRNAPWKIREFHSGPVKPKMRDGCCQSR</sequence>
<protein>
    <submittedName>
        <fullName evidence="1">Uncharacterized protein</fullName>
    </submittedName>
</protein>
<dbReference type="EMBL" id="CP022604">
    <property type="protein sequence ID" value="ASV86522.1"/>
    <property type="molecule type" value="Genomic_DNA"/>
</dbReference>
<name>A0A248UIT8_9HYPH</name>
<accession>A0A248UIT8</accession>
<reference evidence="1 2" key="1">
    <citation type="submission" date="2017-07" db="EMBL/GenBank/DDBJ databases">
        <title>Phylogenetic study on the rhizospheric bacterium Ochrobactrum sp. A44.</title>
        <authorList>
            <person name="Krzyzanowska D.M."/>
            <person name="Ossowicki A."/>
            <person name="Rajewska M."/>
            <person name="Maciag T."/>
            <person name="Kaczynski Z."/>
            <person name="Czerwicka M."/>
            <person name="Jafra S."/>
        </authorList>
    </citation>
    <scope>NUCLEOTIDE SEQUENCE [LARGE SCALE GENOMIC DNA]</scope>
    <source>
        <strain evidence="1 2">A44</strain>
    </source>
</reference>
<gene>
    <name evidence="1" type="ORF">CES85_1167</name>
</gene>
<evidence type="ECO:0000313" key="2">
    <source>
        <dbReference type="Proteomes" id="UP000215256"/>
    </source>
</evidence>
<proteinExistence type="predicted"/>